<comment type="similarity">
    <text evidence="1">Belongs to the short-chain dehydrogenases/reductases (SDR) family.</text>
</comment>
<dbReference type="InterPro" id="IPR036291">
    <property type="entry name" value="NAD(P)-bd_dom_sf"/>
</dbReference>
<evidence type="ECO:0000256" key="1">
    <source>
        <dbReference type="ARBA" id="ARBA00006484"/>
    </source>
</evidence>
<gene>
    <name evidence="3" type="ORF">KI659_05140</name>
</gene>
<dbReference type="InterPro" id="IPR002347">
    <property type="entry name" value="SDR_fam"/>
</dbReference>
<name>A0AAP2G3E8_9BACT</name>
<dbReference type="EMBL" id="JAHCMY010000002">
    <property type="protein sequence ID" value="MBS9523400.1"/>
    <property type="molecule type" value="Genomic_DNA"/>
</dbReference>
<accession>A0AAP2G3E8</accession>
<keyword evidence="2" id="KW-0560">Oxidoreductase</keyword>
<keyword evidence="4" id="KW-1185">Reference proteome</keyword>
<dbReference type="PRINTS" id="PR00081">
    <property type="entry name" value="GDHRDH"/>
</dbReference>
<evidence type="ECO:0000256" key="2">
    <source>
        <dbReference type="ARBA" id="ARBA00023002"/>
    </source>
</evidence>
<dbReference type="FunFam" id="3.40.50.720:FF:000084">
    <property type="entry name" value="Short-chain dehydrogenase reductase"/>
    <property type="match status" value="1"/>
</dbReference>
<evidence type="ECO:0000313" key="4">
    <source>
        <dbReference type="Proteomes" id="UP001319104"/>
    </source>
</evidence>
<dbReference type="PANTHER" id="PTHR43639:SF1">
    <property type="entry name" value="SHORT-CHAIN DEHYDROGENASE_REDUCTASE FAMILY PROTEIN"/>
    <property type="match status" value="1"/>
</dbReference>
<protein>
    <submittedName>
        <fullName evidence="3">SDR family oxidoreductase</fullName>
    </submittedName>
</protein>
<dbReference type="PRINTS" id="PR00080">
    <property type="entry name" value="SDRFAMILY"/>
</dbReference>
<sequence length="252" mass="27176">MHINLSGHRILVTGASRGIGKAIAQQLSASGAEVLLHYNNSEKDVLELQKSLPNPSHPVACDLSDLDAVMGWIPVLVETYGKIDAVVNNAGIAISTPDNAPTIDWTSSWLKTMNVNINAMAIISKEFVEHARNNKNGRIVNISSRAAFRGDTPDYLAYAASKAAIVSFTRSLARYYGKEGIKAFIIAPGFTKTDMAQDFMDQYGEDFALNDIALSQLTEPKDIAPMVTLLCSGLADHSTGCTIDMNAGSYVH</sequence>
<dbReference type="SUPFAM" id="SSF51735">
    <property type="entry name" value="NAD(P)-binding Rossmann-fold domains"/>
    <property type="match status" value="1"/>
</dbReference>
<dbReference type="CDD" id="cd05233">
    <property type="entry name" value="SDR_c"/>
    <property type="match status" value="1"/>
</dbReference>
<dbReference type="Gene3D" id="3.40.50.720">
    <property type="entry name" value="NAD(P)-binding Rossmann-like Domain"/>
    <property type="match status" value="1"/>
</dbReference>
<dbReference type="AlphaFoldDB" id="A0AAP2G3E8"/>
<comment type="caution">
    <text evidence="3">The sequence shown here is derived from an EMBL/GenBank/DDBJ whole genome shotgun (WGS) entry which is preliminary data.</text>
</comment>
<organism evidence="3 4">
    <name type="scientific">Litoribacter ruber</name>
    <dbReference type="NCBI Taxonomy" id="702568"/>
    <lineage>
        <taxon>Bacteria</taxon>
        <taxon>Pseudomonadati</taxon>
        <taxon>Bacteroidota</taxon>
        <taxon>Cytophagia</taxon>
        <taxon>Cytophagales</taxon>
        <taxon>Cyclobacteriaceae</taxon>
        <taxon>Litoribacter</taxon>
    </lineage>
</organism>
<dbReference type="PANTHER" id="PTHR43639">
    <property type="entry name" value="OXIDOREDUCTASE, SHORT-CHAIN DEHYDROGENASE/REDUCTASE FAMILY (AFU_ORTHOLOGUE AFUA_5G02870)"/>
    <property type="match status" value="1"/>
</dbReference>
<reference evidence="3 4" key="1">
    <citation type="submission" date="2021-05" db="EMBL/GenBank/DDBJ databases">
        <authorList>
            <person name="Zhang Z.D."/>
            <person name="Osman G."/>
        </authorList>
    </citation>
    <scope>NUCLEOTIDE SEQUENCE [LARGE SCALE GENOMIC DNA]</scope>
    <source>
        <strain evidence="3 4">KCTC 32217</strain>
    </source>
</reference>
<evidence type="ECO:0000313" key="3">
    <source>
        <dbReference type="EMBL" id="MBS9523400.1"/>
    </source>
</evidence>
<proteinExistence type="inferred from homology"/>
<dbReference type="GO" id="GO:0016491">
    <property type="term" value="F:oxidoreductase activity"/>
    <property type="evidence" value="ECO:0007669"/>
    <property type="project" value="UniProtKB-KW"/>
</dbReference>
<dbReference type="Pfam" id="PF13561">
    <property type="entry name" value="adh_short_C2"/>
    <property type="match status" value="1"/>
</dbReference>
<dbReference type="RefSeq" id="WP_213944295.1">
    <property type="nucleotide sequence ID" value="NZ_JAHCMY010000002.1"/>
</dbReference>
<dbReference type="Proteomes" id="UP001319104">
    <property type="component" value="Unassembled WGS sequence"/>
</dbReference>